<organism evidence="2 3">
    <name type="scientific">Kribbella pratensis</name>
    <dbReference type="NCBI Taxonomy" id="2512112"/>
    <lineage>
        <taxon>Bacteria</taxon>
        <taxon>Bacillati</taxon>
        <taxon>Actinomycetota</taxon>
        <taxon>Actinomycetes</taxon>
        <taxon>Propionibacteriales</taxon>
        <taxon>Kribbellaceae</taxon>
        <taxon>Kribbella</taxon>
    </lineage>
</organism>
<keyword evidence="1" id="KW-0472">Membrane</keyword>
<gene>
    <name evidence="2" type="ORF">EV137_3892</name>
</gene>
<keyword evidence="1" id="KW-0812">Transmembrane</keyword>
<dbReference type="RefSeq" id="WP_134130232.1">
    <property type="nucleotide sequence ID" value="NZ_SODU01000002.1"/>
</dbReference>
<sequence>MSQFSKFVERSFTPPPAAARAINVLLLTGVTVQAVGTRRLEDVLLAIFLFGMLVPAGISAKGFTWLIGRMQAHPVLSSVYVALLLTCGGFALLAHVLPRRTSLLVAVGLALSSRVVAEIRRRRDAASSPRLDGRGELG</sequence>
<proteinExistence type="predicted"/>
<dbReference type="EMBL" id="SODU01000002">
    <property type="protein sequence ID" value="TDW90085.1"/>
    <property type="molecule type" value="Genomic_DNA"/>
</dbReference>
<keyword evidence="1" id="KW-1133">Transmembrane helix</keyword>
<keyword evidence="3" id="KW-1185">Reference proteome</keyword>
<reference evidence="2 3" key="1">
    <citation type="submission" date="2019-03" db="EMBL/GenBank/DDBJ databases">
        <title>Genomic Encyclopedia of Type Strains, Phase III (KMG-III): the genomes of soil and plant-associated and newly described type strains.</title>
        <authorList>
            <person name="Whitman W."/>
        </authorList>
    </citation>
    <scope>NUCLEOTIDE SEQUENCE [LARGE SCALE GENOMIC DNA]</scope>
    <source>
        <strain evidence="2 3">VKMAc-2574</strain>
    </source>
</reference>
<dbReference type="Proteomes" id="UP000295060">
    <property type="component" value="Unassembled WGS sequence"/>
</dbReference>
<feature type="transmembrane region" description="Helical" evidence="1">
    <location>
        <begin position="79"/>
        <end position="97"/>
    </location>
</feature>
<feature type="transmembrane region" description="Helical" evidence="1">
    <location>
        <begin position="43"/>
        <end position="67"/>
    </location>
</feature>
<evidence type="ECO:0000313" key="3">
    <source>
        <dbReference type="Proteomes" id="UP000295060"/>
    </source>
</evidence>
<evidence type="ECO:0008006" key="4">
    <source>
        <dbReference type="Google" id="ProtNLM"/>
    </source>
</evidence>
<protein>
    <recommendedName>
        <fullName evidence="4">DUF3021 family protein</fullName>
    </recommendedName>
</protein>
<evidence type="ECO:0000256" key="1">
    <source>
        <dbReference type="SAM" id="Phobius"/>
    </source>
</evidence>
<evidence type="ECO:0000313" key="2">
    <source>
        <dbReference type="EMBL" id="TDW90085.1"/>
    </source>
</evidence>
<accession>A0ABY2FG37</accession>
<comment type="caution">
    <text evidence="2">The sequence shown here is derived from an EMBL/GenBank/DDBJ whole genome shotgun (WGS) entry which is preliminary data.</text>
</comment>
<name>A0ABY2FG37_9ACTN</name>